<keyword evidence="2" id="KW-1185">Reference proteome</keyword>
<sequence length="244" mass="28504">DAQHLRVVFLVLDIRSSSHVSDIPQHLRVVLDILVLDIFITFQTFRNIFTKRSLRSRWSSLPRDDVQHLNHVAFTVFQLMCSFLIKRFGCYRIFIKRPVMRNMLTGYFFAFQMMRNIFIKCFNTCRTSSESELSETWALRHMRFSPRLFDIKLFQRIETVAYFEDADMFVLAEGEAARCYNFQTGLDVNMALKGLMTLSSLLEMAACAQTEYDVMSAMVMKARHSDSTSKLYLTQGLRQTVFSS</sequence>
<protein>
    <submittedName>
        <fullName evidence="1">Uncharacterized protein</fullName>
    </submittedName>
</protein>
<dbReference type="EMBL" id="JACVVK020000011">
    <property type="protein sequence ID" value="KAK7505287.1"/>
    <property type="molecule type" value="Genomic_DNA"/>
</dbReference>
<name>A0ABD0M261_9CAEN</name>
<gene>
    <name evidence="1" type="ORF">BaRGS_00003449</name>
</gene>
<dbReference type="AlphaFoldDB" id="A0ABD0M261"/>
<proteinExistence type="predicted"/>
<feature type="non-terminal residue" evidence="1">
    <location>
        <position position="1"/>
    </location>
</feature>
<evidence type="ECO:0000313" key="2">
    <source>
        <dbReference type="Proteomes" id="UP001519460"/>
    </source>
</evidence>
<comment type="caution">
    <text evidence="1">The sequence shown here is derived from an EMBL/GenBank/DDBJ whole genome shotgun (WGS) entry which is preliminary data.</text>
</comment>
<evidence type="ECO:0000313" key="1">
    <source>
        <dbReference type="EMBL" id="KAK7505287.1"/>
    </source>
</evidence>
<accession>A0ABD0M261</accession>
<organism evidence="1 2">
    <name type="scientific">Batillaria attramentaria</name>
    <dbReference type="NCBI Taxonomy" id="370345"/>
    <lineage>
        <taxon>Eukaryota</taxon>
        <taxon>Metazoa</taxon>
        <taxon>Spiralia</taxon>
        <taxon>Lophotrochozoa</taxon>
        <taxon>Mollusca</taxon>
        <taxon>Gastropoda</taxon>
        <taxon>Caenogastropoda</taxon>
        <taxon>Sorbeoconcha</taxon>
        <taxon>Cerithioidea</taxon>
        <taxon>Batillariidae</taxon>
        <taxon>Batillaria</taxon>
    </lineage>
</organism>
<reference evidence="1 2" key="1">
    <citation type="journal article" date="2023" name="Sci. Data">
        <title>Genome assembly of the Korean intertidal mud-creeper Batillaria attramentaria.</title>
        <authorList>
            <person name="Patra A.K."/>
            <person name="Ho P.T."/>
            <person name="Jun S."/>
            <person name="Lee S.J."/>
            <person name="Kim Y."/>
            <person name="Won Y.J."/>
        </authorList>
    </citation>
    <scope>NUCLEOTIDE SEQUENCE [LARGE SCALE GENOMIC DNA]</scope>
    <source>
        <strain evidence="1">Wonlab-2016</strain>
    </source>
</reference>
<dbReference type="Proteomes" id="UP001519460">
    <property type="component" value="Unassembled WGS sequence"/>
</dbReference>